<evidence type="ECO:0000313" key="3">
    <source>
        <dbReference type="WBParaSite" id="maker-unitig_20391-snap-gene-0.1-mRNA-1"/>
    </source>
</evidence>
<feature type="compositionally biased region" description="Polar residues" evidence="1">
    <location>
        <begin position="664"/>
        <end position="676"/>
    </location>
</feature>
<feature type="region of interest" description="Disordered" evidence="1">
    <location>
        <begin position="718"/>
        <end position="744"/>
    </location>
</feature>
<feature type="compositionally biased region" description="Basic and acidic residues" evidence="1">
    <location>
        <begin position="1"/>
        <end position="19"/>
    </location>
</feature>
<dbReference type="Proteomes" id="UP000095280">
    <property type="component" value="Unplaced"/>
</dbReference>
<evidence type="ECO:0000313" key="2">
    <source>
        <dbReference type="Proteomes" id="UP000095280"/>
    </source>
</evidence>
<feature type="compositionally biased region" description="Basic residues" evidence="1">
    <location>
        <begin position="69"/>
        <end position="81"/>
    </location>
</feature>
<dbReference type="AlphaFoldDB" id="A0A1I8F4N3"/>
<protein>
    <submittedName>
        <fullName evidence="3">Reverse transcriptase domain-containing protein</fullName>
    </submittedName>
</protein>
<dbReference type="WBParaSite" id="maker-unitig_20391-snap-gene-0.1-mRNA-1">
    <property type="protein sequence ID" value="maker-unitig_20391-snap-gene-0.1-mRNA-1"/>
    <property type="gene ID" value="maker-unitig_20391-snap-gene-0.1"/>
</dbReference>
<feature type="compositionally biased region" description="Polar residues" evidence="1">
    <location>
        <begin position="721"/>
        <end position="735"/>
    </location>
</feature>
<reference evidence="3" key="1">
    <citation type="submission" date="2016-11" db="UniProtKB">
        <authorList>
            <consortium name="WormBaseParasite"/>
        </authorList>
    </citation>
    <scope>IDENTIFICATION</scope>
</reference>
<feature type="region of interest" description="Disordered" evidence="1">
    <location>
        <begin position="54"/>
        <end position="90"/>
    </location>
</feature>
<proteinExistence type="predicted"/>
<name>A0A1I8F4N3_9PLAT</name>
<keyword evidence="2" id="KW-1185">Reference proteome</keyword>
<sequence>ALAKEKSPATSKSPKDSVKPESPAGGKRSKQPSLSPLTAAACGQQYAAISLSGARMSPSVSGVSATRAGPHRAVRRHRSPQRPKQQAASVHAPEYFPQAIQQEADRVVTPTASVTIKPPERSILKKSSGLGSSLRLALASKEVRQAPRSRRLQEVAGLQEVAAESRFDPSRCVACLRAAATFCGSIRLGNENSCFSCFAIAAIQILADFSLWTPVWHPWPSASGGSLAFGTPNPLSCHRKRSWAASWSGFISAFAELSAQAGQQRKLAPWNSAAATIKRWPPRAAASFQFLRAGFVQLQLASAWLSRANSWRERSSVLLGTGSQLQPLLDLLLPKRATPQTAPAENSRAKLTRLQRLLLRELARDSLATLATRRWSSAACWSRCCTSTWAGSPTSRDFIRPSLTSFVRLVAGLPAGSPLSEHVVRCVFEHYYCQYYPLSKIRTELSSGNPARLTGAESASPRLALTKHGFLAHRINYASLLRQLIGYARMPGTPAPTRDLLLPLEIGAAGRLQAAADCGRDRRRRTAMKMWRIKIWKPLWTLHSLTWTSAMPLEETAAATGSAATSASVNLSAAVSPAPPQDASGSVEAGRKSAKKRPKSARRSRRPSRPMRTTIRPRRSRIKRRKSATTRPTNLVRMPGTERTTRQFDETQLPPKKRLRSDRQTPAGSPAANSLGQQLVQETLVGLGLGPSWTCRELAALERKRQRLLFELATERGKKCTNGSSPPQQRKSTTAVPAVAESTGAEERALLSTLARSPCCWPSKTRQ</sequence>
<feature type="region of interest" description="Disordered" evidence="1">
    <location>
        <begin position="573"/>
        <end position="676"/>
    </location>
</feature>
<feature type="compositionally biased region" description="Basic residues" evidence="1">
    <location>
        <begin position="592"/>
        <end position="628"/>
    </location>
</feature>
<accession>A0A1I8F4N3</accession>
<evidence type="ECO:0000256" key="1">
    <source>
        <dbReference type="SAM" id="MobiDB-lite"/>
    </source>
</evidence>
<feature type="region of interest" description="Disordered" evidence="1">
    <location>
        <begin position="1"/>
        <end position="37"/>
    </location>
</feature>
<organism evidence="2 3">
    <name type="scientific">Macrostomum lignano</name>
    <dbReference type="NCBI Taxonomy" id="282301"/>
    <lineage>
        <taxon>Eukaryota</taxon>
        <taxon>Metazoa</taxon>
        <taxon>Spiralia</taxon>
        <taxon>Lophotrochozoa</taxon>
        <taxon>Platyhelminthes</taxon>
        <taxon>Rhabditophora</taxon>
        <taxon>Macrostomorpha</taxon>
        <taxon>Macrostomida</taxon>
        <taxon>Macrostomidae</taxon>
        <taxon>Macrostomum</taxon>
    </lineage>
</organism>